<dbReference type="NCBIfam" id="TIGR01444">
    <property type="entry name" value="fkbM_fam"/>
    <property type="match status" value="1"/>
</dbReference>
<organism evidence="2 3">
    <name type="scientific">Adhaeribacter arboris</name>
    <dbReference type="NCBI Taxonomy" id="2072846"/>
    <lineage>
        <taxon>Bacteria</taxon>
        <taxon>Pseudomonadati</taxon>
        <taxon>Bacteroidota</taxon>
        <taxon>Cytophagia</taxon>
        <taxon>Cytophagales</taxon>
        <taxon>Hymenobacteraceae</taxon>
        <taxon>Adhaeribacter</taxon>
    </lineage>
</organism>
<dbReference type="Proteomes" id="UP000240357">
    <property type="component" value="Unassembled WGS sequence"/>
</dbReference>
<dbReference type="RefSeq" id="WP_106926124.1">
    <property type="nucleotide sequence ID" value="NZ_PYFT01000001.1"/>
</dbReference>
<dbReference type="InterPro" id="IPR006342">
    <property type="entry name" value="FkbM_mtfrase"/>
</dbReference>
<keyword evidence="3" id="KW-1185">Reference proteome</keyword>
<gene>
    <name evidence="2" type="ORF">AHMF7605_02495</name>
</gene>
<comment type="caution">
    <text evidence="2">The sequence shown here is derived from an EMBL/GenBank/DDBJ whole genome shotgun (WGS) entry which is preliminary data.</text>
</comment>
<evidence type="ECO:0000259" key="1">
    <source>
        <dbReference type="Pfam" id="PF05050"/>
    </source>
</evidence>
<reference evidence="2 3" key="1">
    <citation type="submission" date="2018-03" db="EMBL/GenBank/DDBJ databases">
        <title>Adhaeribacter sp. HMF7605 Genome sequencing and assembly.</title>
        <authorList>
            <person name="Kang H."/>
            <person name="Kang J."/>
            <person name="Cha I."/>
            <person name="Kim H."/>
            <person name="Joh K."/>
        </authorList>
    </citation>
    <scope>NUCLEOTIDE SEQUENCE [LARGE SCALE GENOMIC DNA]</scope>
    <source>
        <strain evidence="2 3">HMF7605</strain>
    </source>
</reference>
<dbReference type="Gene3D" id="3.40.50.150">
    <property type="entry name" value="Vaccinia Virus protein VP39"/>
    <property type="match status" value="1"/>
</dbReference>
<dbReference type="SUPFAM" id="SSF53335">
    <property type="entry name" value="S-adenosyl-L-methionine-dependent methyltransferases"/>
    <property type="match status" value="1"/>
</dbReference>
<dbReference type="PANTHER" id="PTHR34203">
    <property type="entry name" value="METHYLTRANSFERASE, FKBM FAMILY PROTEIN"/>
    <property type="match status" value="1"/>
</dbReference>
<dbReference type="OrthoDB" id="5329963at2"/>
<sequence length="393" mass="44224">MILPVIEELEAQLDFLLNEDISKAEKRAGEGFINLAAQKKIVLIGSGNVGSKVLHVLREQKFEVVAFTDNNQAKWGTKKDGLEIVAPEVIAAEFPDALYIVCIWSAGHFYKDSKAQFTALGCKNIIHCGLVFWQYPQQLLPHFHFDLPQNFLKHRNDIKSAFNLFFDRESKSQFLAHVRARLWLDFEGLPTPLPVAEQYFLQNVITTLEDEVLLDGGAYRGDTLHEFIKIYNSNFKSYIALEPDPTNLNYLNNYLASLEPDIAKKVSVLPYALGAKNETLRFDASGGTGAALSSTGSLEVACVALDIEFPNADISFIKLDIEGAEQEALKGAKTIIQNNKPVIAVCIYHMPDCLWYIALYLHSLLPDYKFFCRTYDSDGWEFVLYAVPVARIK</sequence>
<evidence type="ECO:0000313" key="2">
    <source>
        <dbReference type="EMBL" id="PSR52471.1"/>
    </source>
</evidence>
<dbReference type="InterPro" id="IPR029063">
    <property type="entry name" value="SAM-dependent_MTases_sf"/>
</dbReference>
<dbReference type="Gene3D" id="3.40.50.720">
    <property type="entry name" value="NAD(P)-binding Rossmann-like Domain"/>
    <property type="match status" value="1"/>
</dbReference>
<dbReference type="Pfam" id="PF05050">
    <property type="entry name" value="Methyltransf_21"/>
    <property type="match status" value="1"/>
</dbReference>
<dbReference type="AlphaFoldDB" id="A0A2T2YAB0"/>
<dbReference type="PANTHER" id="PTHR34203:SF15">
    <property type="entry name" value="SLL1173 PROTEIN"/>
    <property type="match status" value="1"/>
</dbReference>
<proteinExistence type="predicted"/>
<dbReference type="InterPro" id="IPR052514">
    <property type="entry name" value="SAM-dependent_MTase"/>
</dbReference>
<dbReference type="EMBL" id="PYFT01000001">
    <property type="protein sequence ID" value="PSR52471.1"/>
    <property type="molecule type" value="Genomic_DNA"/>
</dbReference>
<evidence type="ECO:0000313" key="3">
    <source>
        <dbReference type="Proteomes" id="UP000240357"/>
    </source>
</evidence>
<protein>
    <recommendedName>
        <fullName evidence="1">Methyltransferase FkbM domain-containing protein</fullName>
    </recommendedName>
</protein>
<feature type="domain" description="Methyltransferase FkbM" evidence="1">
    <location>
        <begin position="215"/>
        <end position="348"/>
    </location>
</feature>
<accession>A0A2T2YAB0</accession>
<name>A0A2T2YAB0_9BACT</name>